<name>A0A026VSW7_OOCBI</name>
<reference evidence="1 2" key="1">
    <citation type="journal article" date="2014" name="Curr. Biol.">
        <title>The genome of the clonal raider ant Cerapachys biroi.</title>
        <authorList>
            <person name="Oxley P.R."/>
            <person name="Ji L."/>
            <person name="Fetter-Pruneda I."/>
            <person name="McKenzie S.K."/>
            <person name="Li C."/>
            <person name="Hu H."/>
            <person name="Zhang G."/>
            <person name="Kronauer D.J."/>
        </authorList>
    </citation>
    <scope>NUCLEOTIDE SEQUENCE [LARGE SCALE GENOMIC DNA]</scope>
</reference>
<proteinExistence type="predicted"/>
<keyword evidence="2" id="KW-1185">Reference proteome</keyword>
<dbReference type="Proteomes" id="UP000053097">
    <property type="component" value="Unassembled WGS sequence"/>
</dbReference>
<evidence type="ECO:0000313" key="2">
    <source>
        <dbReference type="Proteomes" id="UP000053097"/>
    </source>
</evidence>
<dbReference type="EMBL" id="KK108372">
    <property type="protein sequence ID" value="EZA46740.1"/>
    <property type="molecule type" value="Genomic_DNA"/>
</dbReference>
<sequence>MTRESLERYGNAIKAHVSSISGNKAKDYTQLLEKGSGAAQAVIHREQYRK</sequence>
<dbReference type="AlphaFoldDB" id="A0A026VSW7"/>
<accession>A0A026VSW7</accession>
<gene>
    <name evidence="1" type="ORF">X777_02201</name>
</gene>
<organism evidence="1 2">
    <name type="scientific">Ooceraea biroi</name>
    <name type="common">Clonal raider ant</name>
    <name type="synonym">Cerapachys biroi</name>
    <dbReference type="NCBI Taxonomy" id="2015173"/>
    <lineage>
        <taxon>Eukaryota</taxon>
        <taxon>Metazoa</taxon>
        <taxon>Ecdysozoa</taxon>
        <taxon>Arthropoda</taxon>
        <taxon>Hexapoda</taxon>
        <taxon>Insecta</taxon>
        <taxon>Pterygota</taxon>
        <taxon>Neoptera</taxon>
        <taxon>Endopterygota</taxon>
        <taxon>Hymenoptera</taxon>
        <taxon>Apocrita</taxon>
        <taxon>Aculeata</taxon>
        <taxon>Formicoidea</taxon>
        <taxon>Formicidae</taxon>
        <taxon>Dorylinae</taxon>
        <taxon>Ooceraea</taxon>
    </lineage>
</organism>
<evidence type="ECO:0000313" key="1">
    <source>
        <dbReference type="EMBL" id="EZA46740.1"/>
    </source>
</evidence>
<protein>
    <submittedName>
        <fullName evidence="1">Uncharacterized protein</fullName>
    </submittedName>
</protein>